<name>A0A3S5CQH6_9PLAT</name>
<dbReference type="Proteomes" id="UP000784294">
    <property type="component" value="Unassembled WGS sequence"/>
</dbReference>
<dbReference type="Gene3D" id="2.130.10.10">
    <property type="entry name" value="YVTN repeat-like/Quinoprotein amine dehydrogenase"/>
    <property type="match status" value="1"/>
</dbReference>
<gene>
    <name evidence="2" type="ORF">PXEA_LOCUS33343</name>
</gene>
<protein>
    <recommendedName>
        <fullName evidence="1">RSE1/DDB1/CPSF1 first beta-propeller domain-containing protein</fullName>
    </recommendedName>
</protein>
<comment type="caution">
    <text evidence="2">The sequence shown here is derived from an EMBL/GenBank/DDBJ whole genome shotgun (WGS) entry which is preliminary data.</text>
</comment>
<dbReference type="PANTHER" id="PTHR10644">
    <property type="entry name" value="DNA REPAIR/RNA PROCESSING CPSF FAMILY"/>
    <property type="match status" value="1"/>
</dbReference>
<keyword evidence="3" id="KW-1185">Reference proteome</keyword>
<dbReference type="InterPro" id="IPR015943">
    <property type="entry name" value="WD40/YVTN_repeat-like_dom_sf"/>
</dbReference>
<dbReference type="EMBL" id="CAAALY010262932">
    <property type="protein sequence ID" value="VEL39903.1"/>
    <property type="molecule type" value="Genomic_DNA"/>
</dbReference>
<organism evidence="2 3">
    <name type="scientific">Protopolystoma xenopodis</name>
    <dbReference type="NCBI Taxonomy" id="117903"/>
    <lineage>
        <taxon>Eukaryota</taxon>
        <taxon>Metazoa</taxon>
        <taxon>Spiralia</taxon>
        <taxon>Lophotrochozoa</taxon>
        <taxon>Platyhelminthes</taxon>
        <taxon>Monogenea</taxon>
        <taxon>Polyopisthocotylea</taxon>
        <taxon>Polystomatidea</taxon>
        <taxon>Polystomatidae</taxon>
        <taxon>Protopolystoma</taxon>
    </lineage>
</organism>
<dbReference type="OrthoDB" id="6109at2759"/>
<evidence type="ECO:0000313" key="2">
    <source>
        <dbReference type="EMBL" id="VEL39903.1"/>
    </source>
</evidence>
<feature type="domain" description="RSE1/DDB1/CPSF1 first beta-propeller" evidence="1">
    <location>
        <begin position="29"/>
        <end position="167"/>
    </location>
</feature>
<dbReference type="AlphaFoldDB" id="A0A3S5CQH6"/>
<evidence type="ECO:0000259" key="1">
    <source>
        <dbReference type="Pfam" id="PF10433"/>
    </source>
</evidence>
<proteinExistence type="predicted"/>
<reference evidence="2" key="1">
    <citation type="submission" date="2018-11" db="EMBL/GenBank/DDBJ databases">
        <authorList>
            <consortium name="Pathogen Informatics"/>
        </authorList>
    </citation>
    <scope>NUCLEOTIDE SEQUENCE</scope>
</reference>
<sequence length="306" mass="34752">MAQSVPLFDSSKPTSHSALFQHFSSPTVVDKCIYCSFIHPSQEDLILVRSNHIEIYNFIIENNEWRLNKVFGTSLYEEIEDIVSVRFYGETVDSILVSFKDAKLAVMNFDPVQYELRTLSIHNFEHENQKGGRFQFNKSPLLRVDPNQRCAVMLIYDRHIAVIPFRRADILGAVGAINDSLTPNTGPMFSDNDNPTHESAWQRKLTAPILQSYTTCLATSTGEKINNIIDFDFLNGFYEPTLLVLYESIGTWAGRVSARRDTCCIVALSFNLQARTNPVIWFQEGLPYDCSKVVPAPRSVGMPYFT</sequence>
<dbReference type="Pfam" id="PF10433">
    <property type="entry name" value="Beta-prop_RSE1_1st"/>
    <property type="match status" value="1"/>
</dbReference>
<dbReference type="InterPro" id="IPR050358">
    <property type="entry name" value="RSE1/DDB1/CFT1"/>
</dbReference>
<evidence type="ECO:0000313" key="3">
    <source>
        <dbReference type="Proteomes" id="UP000784294"/>
    </source>
</evidence>
<dbReference type="InterPro" id="IPR018846">
    <property type="entry name" value="Beta-prop_RSE1/DDB1/CPSF1_1st"/>
</dbReference>
<accession>A0A3S5CQH6</accession>